<evidence type="ECO:0000256" key="3">
    <source>
        <dbReference type="ARBA" id="ARBA00022475"/>
    </source>
</evidence>
<evidence type="ECO:0000256" key="7">
    <source>
        <dbReference type="SAM" id="Phobius"/>
    </source>
</evidence>
<evidence type="ECO:0000256" key="4">
    <source>
        <dbReference type="ARBA" id="ARBA00022692"/>
    </source>
</evidence>
<keyword evidence="4 7" id="KW-0812">Transmembrane</keyword>
<evidence type="ECO:0000313" key="9">
    <source>
        <dbReference type="Proteomes" id="UP000516117"/>
    </source>
</evidence>
<dbReference type="GO" id="GO:0005886">
    <property type="term" value="C:plasma membrane"/>
    <property type="evidence" value="ECO:0007669"/>
    <property type="project" value="UniProtKB-SubCell"/>
</dbReference>
<sequence length="81" mass="9143">MAVVAVLTFQSTWNDFLWPLIQVRSNDMRTLQLGLSVFYQENSTQWNLLMAAVILMSIPVIAIFIFGQRFFTDGISAGAVK</sequence>
<evidence type="ECO:0000256" key="6">
    <source>
        <dbReference type="ARBA" id="ARBA00023136"/>
    </source>
</evidence>
<dbReference type="RefSeq" id="WP_187722418.1">
    <property type="nucleotide sequence ID" value="NZ_CP060789.1"/>
</dbReference>
<reference evidence="8 9" key="1">
    <citation type="submission" date="2020-08" db="EMBL/GenBank/DDBJ databases">
        <title>Genome sequence of Tessaracoccus defluvii JCM 17540T.</title>
        <authorList>
            <person name="Hyun D.-W."/>
            <person name="Bae J.-W."/>
        </authorList>
    </citation>
    <scope>NUCLEOTIDE SEQUENCE [LARGE SCALE GENOMIC DNA]</scope>
    <source>
        <strain evidence="8 9">JCM 17540</strain>
    </source>
</reference>
<organism evidence="8 9">
    <name type="scientific">Tessaracoccus defluvii</name>
    <dbReference type="NCBI Taxonomy" id="1285901"/>
    <lineage>
        <taxon>Bacteria</taxon>
        <taxon>Bacillati</taxon>
        <taxon>Actinomycetota</taxon>
        <taxon>Actinomycetes</taxon>
        <taxon>Propionibacteriales</taxon>
        <taxon>Propionibacteriaceae</taxon>
        <taxon>Tessaracoccus</taxon>
    </lineage>
</organism>
<dbReference type="Gene3D" id="1.10.3720.10">
    <property type="entry name" value="MetI-like"/>
    <property type="match status" value="1"/>
</dbReference>
<evidence type="ECO:0000256" key="1">
    <source>
        <dbReference type="ARBA" id="ARBA00004651"/>
    </source>
</evidence>
<keyword evidence="9" id="KW-1185">Reference proteome</keyword>
<gene>
    <name evidence="8" type="ORF">H9L22_08915</name>
</gene>
<keyword evidence="6 7" id="KW-0472">Membrane</keyword>
<keyword evidence="2" id="KW-0813">Transport</keyword>
<evidence type="ECO:0000313" key="8">
    <source>
        <dbReference type="EMBL" id="QNP57329.1"/>
    </source>
</evidence>
<comment type="subcellular location">
    <subcellularLocation>
        <location evidence="1">Cell membrane</location>
        <topology evidence="1">Multi-pass membrane protein</topology>
    </subcellularLocation>
</comment>
<evidence type="ECO:0000256" key="5">
    <source>
        <dbReference type="ARBA" id="ARBA00022989"/>
    </source>
</evidence>
<accession>A0A7H0H9W3</accession>
<dbReference type="AlphaFoldDB" id="A0A7H0H9W3"/>
<protein>
    <submittedName>
        <fullName evidence="8">Carbohydrate ABC transporter permease</fullName>
    </submittedName>
</protein>
<evidence type="ECO:0000256" key="2">
    <source>
        <dbReference type="ARBA" id="ARBA00022448"/>
    </source>
</evidence>
<dbReference type="EMBL" id="CP060789">
    <property type="protein sequence ID" value="QNP57329.1"/>
    <property type="molecule type" value="Genomic_DNA"/>
</dbReference>
<dbReference type="SUPFAM" id="SSF161098">
    <property type="entry name" value="MetI-like"/>
    <property type="match status" value="1"/>
</dbReference>
<dbReference type="Proteomes" id="UP000516117">
    <property type="component" value="Chromosome"/>
</dbReference>
<keyword evidence="3" id="KW-1003">Cell membrane</keyword>
<proteinExistence type="predicted"/>
<dbReference type="InterPro" id="IPR035906">
    <property type="entry name" value="MetI-like_sf"/>
</dbReference>
<dbReference type="PANTHER" id="PTHR43744">
    <property type="entry name" value="ABC TRANSPORTER PERMEASE PROTEIN MG189-RELATED-RELATED"/>
    <property type="match status" value="1"/>
</dbReference>
<keyword evidence="5 7" id="KW-1133">Transmembrane helix</keyword>
<dbReference type="KEGG" id="tdf:H9L22_08915"/>
<feature type="transmembrane region" description="Helical" evidence="7">
    <location>
        <begin position="46"/>
        <end position="66"/>
    </location>
</feature>
<name>A0A7H0H9W3_9ACTN</name>
<dbReference type="PANTHER" id="PTHR43744:SF12">
    <property type="entry name" value="ABC TRANSPORTER PERMEASE PROTEIN MG189-RELATED"/>
    <property type="match status" value="1"/>
</dbReference>